<evidence type="ECO:0000256" key="9">
    <source>
        <dbReference type="ARBA" id="ARBA00023027"/>
    </source>
</evidence>
<evidence type="ECO:0000256" key="4">
    <source>
        <dbReference type="ARBA" id="ARBA00022642"/>
    </source>
</evidence>
<reference evidence="13 14" key="1">
    <citation type="submission" date="2021-02" db="EMBL/GenBank/DDBJ databases">
        <title>Activity-based single-cell genomes from oceanic crustal fluid captures similar information to metagenomic and metatranscriptomic surveys with orders of magnitude less sampling.</title>
        <authorList>
            <person name="D'Angelo T.S."/>
            <person name="Orcutt B.N."/>
        </authorList>
    </citation>
    <scope>NUCLEOTIDE SEQUENCE [LARGE SCALE GENOMIC DNA]</scope>
    <source>
        <strain evidence="13">AH-315-G07</strain>
    </source>
</reference>
<dbReference type="InterPro" id="IPR014729">
    <property type="entry name" value="Rossmann-like_a/b/a_fold"/>
</dbReference>
<evidence type="ECO:0000313" key="14">
    <source>
        <dbReference type="Proteomes" id="UP000722121"/>
    </source>
</evidence>
<dbReference type="GO" id="GO:0016779">
    <property type="term" value="F:nucleotidyltransferase activity"/>
    <property type="evidence" value="ECO:0007669"/>
    <property type="project" value="UniProtKB-KW"/>
</dbReference>
<comment type="catalytic activity">
    <reaction evidence="10 11">
        <text>nicotinate beta-D-ribonucleotide + ATP + H(+) = deamido-NAD(+) + diphosphate</text>
        <dbReference type="Rhea" id="RHEA:22860"/>
        <dbReference type="ChEBI" id="CHEBI:15378"/>
        <dbReference type="ChEBI" id="CHEBI:30616"/>
        <dbReference type="ChEBI" id="CHEBI:33019"/>
        <dbReference type="ChEBI" id="CHEBI:57502"/>
        <dbReference type="ChEBI" id="CHEBI:58437"/>
        <dbReference type="EC" id="2.7.7.18"/>
    </reaction>
</comment>
<dbReference type="InterPro" id="IPR004821">
    <property type="entry name" value="Cyt_trans-like"/>
</dbReference>
<keyword evidence="8 11" id="KW-0067">ATP-binding</keyword>
<evidence type="ECO:0000256" key="8">
    <source>
        <dbReference type="ARBA" id="ARBA00022840"/>
    </source>
</evidence>
<evidence type="ECO:0000256" key="3">
    <source>
        <dbReference type="ARBA" id="ARBA00009014"/>
    </source>
</evidence>
<keyword evidence="6 11" id="KW-0548">Nucleotidyltransferase</keyword>
<dbReference type="CDD" id="cd02165">
    <property type="entry name" value="NMNAT"/>
    <property type="match status" value="1"/>
</dbReference>
<evidence type="ECO:0000256" key="7">
    <source>
        <dbReference type="ARBA" id="ARBA00022741"/>
    </source>
</evidence>
<evidence type="ECO:0000313" key="13">
    <source>
        <dbReference type="EMBL" id="MBN4066903.1"/>
    </source>
</evidence>
<comment type="pathway">
    <text evidence="2 11">Cofactor biosynthesis; NAD(+) biosynthesis; deamido-NAD(+) from nicotinate D-ribonucleotide: step 1/1.</text>
</comment>
<proteinExistence type="inferred from homology"/>
<gene>
    <name evidence="11 13" type="primary">nadD</name>
    <name evidence="13" type="ORF">JYU14_02350</name>
</gene>
<comment type="caution">
    <text evidence="13">The sequence shown here is derived from an EMBL/GenBank/DDBJ whole genome shotgun (WGS) entry which is preliminary data.</text>
</comment>
<dbReference type="PANTHER" id="PTHR39321">
    <property type="entry name" value="NICOTINATE-NUCLEOTIDE ADENYLYLTRANSFERASE-RELATED"/>
    <property type="match status" value="1"/>
</dbReference>
<sequence>MSREKVGLYGGTFDPIHFGHLNLAIEMMEAHRLNRLWFCPAALSPHKTETLLTPAQHRLNMLRLALEQFPCCEILDSEITRDSPSYTVDTVRQCVNDPKNKDKEFYLILGEDCLACFDRWKNSEEIVSSVSLLIGSRGKRQQALKLGMENLDEAIARGLTPMHNFEISSTDVRERLSKGRYCGHLVPAKVLDYICKNKLFFT</sequence>
<name>A0ABS3AQ95_9BACT</name>
<keyword evidence="14" id="KW-1185">Reference proteome</keyword>
<dbReference type="InterPro" id="IPR005248">
    <property type="entry name" value="NadD/NMNAT"/>
</dbReference>
<dbReference type="SUPFAM" id="SSF52374">
    <property type="entry name" value="Nucleotidylyl transferase"/>
    <property type="match status" value="1"/>
</dbReference>
<evidence type="ECO:0000256" key="6">
    <source>
        <dbReference type="ARBA" id="ARBA00022695"/>
    </source>
</evidence>
<dbReference type="EMBL" id="JAFITR010000037">
    <property type="protein sequence ID" value="MBN4066903.1"/>
    <property type="molecule type" value="Genomic_DNA"/>
</dbReference>
<evidence type="ECO:0000256" key="1">
    <source>
        <dbReference type="ARBA" id="ARBA00002324"/>
    </source>
</evidence>
<evidence type="ECO:0000256" key="10">
    <source>
        <dbReference type="ARBA" id="ARBA00048721"/>
    </source>
</evidence>
<dbReference type="HAMAP" id="MF_00244">
    <property type="entry name" value="NaMN_adenylyltr"/>
    <property type="match status" value="1"/>
</dbReference>
<organism evidence="13 14">
    <name type="scientific">Simkania negevensis</name>
    <dbReference type="NCBI Taxonomy" id="83561"/>
    <lineage>
        <taxon>Bacteria</taxon>
        <taxon>Pseudomonadati</taxon>
        <taxon>Chlamydiota</taxon>
        <taxon>Chlamydiia</taxon>
        <taxon>Parachlamydiales</taxon>
        <taxon>Simkaniaceae</taxon>
        <taxon>Simkania</taxon>
    </lineage>
</organism>
<evidence type="ECO:0000259" key="12">
    <source>
        <dbReference type="Pfam" id="PF01467"/>
    </source>
</evidence>
<comment type="similarity">
    <text evidence="3 11">Belongs to the NadD family.</text>
</comment>
<evidence type="ECO:0000256" key="5">
    <source>
        <dbReference type="ARBA" id="ARBA00022679"/>
    </source>
</evidence>
<keyword evidence="9 11" id="KW-0520">NAD</keyword>
<dbReference type="Gene3D" id="3.40.50.620">
    <property type="entry name" value="HUPs"/>
    <property type="match status" value="1"/>
</dbReference>
<dbReference type="NCBIfam" id="TIGR00482">
    <property type="entry name" value="nicotinate (nicotinamide) nucleotide adenylyltransferase"/>
    <property type="match status" value="1"/>
</dbReference>
<dbReference type="Proteomes" id="UP000722121">
    <property type="component" value="Unassembled WGS sequence"/>
</dbReference>
<dbReference type="NCBIfam" id="TIGR00125">
    <property type="entry name" value="cyt_tran_rel"/>
    <property type="match status" value="1"/>
</dbReference>
<dbReference type="NCBIfam" id="NF000840">
    <property type="entry name" value="PRK00071.1-3"/>
    <property type="match status" value="1"/>
</dbReference>
<keyword evidence="5 11" id="KW-0808">Transferase</keyword>
<keyword evidence="7 11" id="KW-0547">Nucleotide-binding</keyword>
<accession>A0ABS3AQ95</accession>
<dbReference type="EC" id="2.7.7.18" evidence="11"/>
<feature type="domain" description="Cytidyltransferase-like" evidence="12">
    <location>
        <begin position="8"/>
        <end position="175"/>
    </location>
</feature>
<comment type="function">
    <text evidence="1 11">Catalyzes the reversible adenylation of nicotinate mononucleotide (NaMN) to nicotinic acid adenine dinucleotide (NaAD).</text>
</comment>
<evidence type="ECO:0000256" key="2">
    <source>
        <dbReference type="ARBA" id="ARBA00005019"/>
    </source>
</evidence>
<keyword evidence="4 11" id="KW-0662">Pyridine nucleotide biosynthesis</keyword>
<evidence type="ECO:0000256" key="11">
    <source>
        <dbReference type="HAMAP-Rule" id="MF_00244"/>
    </source>
</evidence>
<protein>
    <recommendedName>
        <fullName evidence="11">Probable nicotinate-nucleotide adenylyltransferase</fullName>
        <ecNumber evidence="11">2.7.7.18</ecNumber>
    </recommendedName>
    <alternativeName>
        <fullName evidence="11">Deamido-NAD(+) diphosphorylase</fullName>
    </alternativeName>
    <alternativeName>
        <fullName evidence="11">Deamido-NAD(+) pyrophosphorylase</fullName>
    </alternativeName>
    <alternativeName>
        <fullName evidence="11">Nicotinate mononucleotide adenylyltransferase</fullName>
        <shortName evidence="11">NaMN adenylyltransferase</shortName>
    </alternativeName>
</protein>
<dbReference type="Pfam" id="PF01467">
    <property type="entry name" value="CTP_transf_like"/>
    <property type="match status" value="1"/>
</dbReference>
<dbReference type="PANTHER" id="PTHR39321:SF3">
    <property type="entry name" value="PHOSPHOPANTETHEINE ADENYLYLTRANSFERASE"/>
    <property type="match status" value="1"/>
</dbReference>